<keyword evidence="5" id="KW-1185">Reference proteome</keyword>
<organism evidence="4 5">
    <name type="scientific">Amycolatopsis alkalitolerans</name>
    <dbReference type="NCBI Taxonomy" id="2547244"/>
    <lineage>
        <taxon>Bacteria</taxon>
        <taxon>Bacillati</taxon>
        <taxon>Actinomycetota</taxon>
        <taxon>Actinomycetes</taxon>
        <taxon>Pseudonocardiales</taxon>
        <taxon>Pseudonocardiaceae</taxon>
        <taxon>Amycolatopsis</taxon>
    </lineage>
</organism>
<dbReference type="AlphaFoldDB" id="A0A5C4LVJ5"/>
<protein>
    <submittedName>
        <fullName evidence="4">PPE domain-containing protein</fullName>
    </submittedName>
</protein>
<name>A0A5C4LVJ5_9PSEU</name>
<evidence type="ECO:0000256" key="2">
    <source>
        <dbReference type="SAM" id="MobiDB-lite"/>
    </source>
</evidence>
<gene>
    <name evidence="4" type="ORF">FG385_31240</name>
</gene>
<comment type="similarity">
    <text evidence="1">Belongs to the mycobacterial PPE family.</text>
</comment>
<dbReference type="SUPFAM" id="SSF140459">
    <property type="entry name" value="PE/PPE dimer-like"/>
    <property type="match status" value="1"/>
</dbReference>
<dbReference type="OrthoDB" id="3674905at2"/>
<dbReference type="RefSeq" id="WP_139100403.1">
    <property type="nucleotide sequence ID" value="NZ_VDFW01000045.1"/>
</dbReference>
<dbReference type="Pfam" id="PF00823">
    <property type="entry name" value="PPE"/>
    <property type="match status" value="1"/>
</dbReference>
<evidence type="ECO:0000259" key="3">
    <source>
        <dbReference type="Pfam" id="PF00823"/>
    </source>
</evidence>
<evidence type="ECO:0000313" key="5">
    <source>
        <dbReference type="Proteomes" id="UP000305546"/>
    </source>
</evidence>
<dbReference type="InterPro" id="IPR000030">
    <property type="entry name" value="PPE_dom"/>
</dbReference>
<reference evidence="4 5" key="1">
    <citation type="submission" date="2019-06" db="EMBL/GenBank/DDBJ databases">
        <title>Amycolatopsis alkalitolerans sp. nov., isolated from Gastrodia elata Blume.</title>
        <authorList>
            <person name="Narsing Rao M.P."/>
            <person name="Li W.J."/>
        </authorList>
    </citation>
    <scope>NUCLEOTIDE SEQUENCE [LARGE SCALE GENOMIC DNA]</scope>
    <source>
        <strain evidence="4 5">SYSUP0005</strain>
    </source>
</reference>
<dbReference type="Proteomes" id="UP000305546">
    <property type="component" value="Unassembled WGS sequence"/>
</dbReference>
<dbReference type="InterPro" id="IPR038332">
    <property type="entry name" value="PPE_sf"/>
</dbReference>
<feature type="non-terminal residue" evidence="4">
    <location>
        <position position="335"/>
    </location>
</feature>
<accession>A0A5C4LVJ5</accession>
<evidence type="ECO:0000313" key="4">
    <source>
        <dbReference type="EMBL" id="TNC20195.1"/>
    </source>
</evidence>
<feature type="compositionally biased region" description="Gly residues" evidence="2">
    <location>
        <begin position="261"/>
        <end position="295"/>
    </location>
</feature>
<sequence length="335" mass="34117">MSEKNLPYNTHRKHRYYTQDHPLSAGQRRRIRRLRQIQKVNQRESTFGKINWQAYDHQQLWDMVQSSDPSAMGTAAHRWAKLAVDVDSATADVHKTVQKLLLSWRGGSAVSAADSASKLTAWGAGASGTMREIGDGLDTYTSALIEARNRMPEPVYYSDVRHFREGYDVQASSGPSGAILADQLLDDHLPSKREATRAKAEAVRVMDQYEATSKGVHEKLPTFGEAPAVTTGQGGGDPAPGSPTGDPGTDGTVAASAAGGAPPGLGGAGSVPGGGSLSGGGLTPGDGRALTGGGMSASEAGAAGAGRAAAAAAGAAATRGAGGAGGVFPGALGGA</sequence>
<proteinExistence type="inferred from homology"/>
<evidence type="ECO:0000256" key="1">
    <source>
        <dbReference type="ARBA" id="ARBA00010652"/>
    </source>
</evidence>
<feature type="region of interest" description="Disordered" evidence="2">
    <location>
        <begin position="214"/>
        <end position="300"/>
    </location>
</feature>
<comment type="caution">
    <text evidence="4">The sequence shown here is derived from an EMBL/GenBank/DDBJ whole genome shotgun (WGS) entry which is preliminary data.</text>
</comment>
<feature type="domain" description="PPE" evidence="3">
    <location>
        <begin position="63"/>
        <end position="155"/>
    </location>
</feature>
<dbReference type="Gene3D" id="1.20.1260.20">
    <property type="entry name" value="PPE superfamily"/>
    <property type="match status" value="1"/>
</dbReference>
<dbReference type="EMBL" id="VDFW01000045">
    <property type="protein sequence ID" value="TNC20195.1"/>
    <property type="molecule type" value="Genomic_DNA"/>
</dbReference>
<feature type="compositionally biased region" description="Low complexity" evidence="2">
    <location>
        <begin position="242"/>
        <end position="260"/>
    </location>
</feature>